<dbReference type="Gene3D" id="1.10.287.560">
    <property type="entry name" value="Histidine kinase CheA-like, homodimeric domain"/>
    <property type="match status" value="1"/>
</dbReference>
<dbReference type="SMART" id="SM00448">
    <property type="entry name" value="REC"/>
    <property type="match status" value="1"/>
</dbReference>
<evidence type="ECO:0000259" key="18">
    <source>
        <dbReference type="PROSITE" id="PS50894"/>
    </source>
</evidence>
<keyword evidence="9" id="KW-0067">ATP-binding</keyword>
<dbReference type="SMART" id="SM01231">
    <property type="entry name" value="H-kinase_dim"/>
    <property type="match status" value="1"/>
</dbReference>
<evidence type="ECO:0000313" key="19">
    <source>
        <dbReference type="EMBL" id="PIE33782.1"/>
    </source>
</evidence>
<feature type="domain" description="CheW-like" evidence="17">
    <location>
        <begin position="594"/>
        <end position="731"/>
    </location>
</feature>
<dbReference type="Pfam" id="PF00072">
    <property type="entry name" value="Response_reg"/>
    <property type="match status" value="1"/>
</dbReference>
<feature type="compositionally biased region" description="Acidic residues" evidence="14">
    <location>
        <begin position="149"/>
        <end position="164"/>
    </location>
</feature>
<feature type="region of interest" description="Disordered" evidence="14">
    <location>
        <begin position="181"/>
        <end position="248"/>
    </location>
</feature>
<evidence type="ECO:0000256" key="5">
    <source>
        <dbReference type="ARBA" id="ARBA00022553"/>
    </source>
</evidence>
<dbReference type="PANTHER" id="PTHR43395:SF10">
    <property type="entry name" value="CHEMOTAXIS PROTEIN CHEA"/>
    <property type="match status" value="1"/>
</dbReference>
<feature type="domain" description="Response regulatory" evidence="16">
    <location>
        <begin position="764"/>
        <end position="880"/>
    </location>
</feature>
<dbReference type="AlphaFoldDB" id="A0A2G6KFP8"/>
<dbReference type="InterPro" id="IPR011006">
    <property type="entry name" value="CheY-like_superfamily"/>
</dbReference>
<dbReference type="InterPro" id="IPR005467">
    <property type="entry name" value="His_kinase_dom"/>
</dbReference>
<feature type="compositionally biased region" description="Polar residues" evidence="14">
    <location>
        <begin position="237"/>
        <end position="248"/>
    </location>
</feature>
<feature type="compositionally biased region" description="Basic and acidic residues" evidence="14">
    <location>
        <begin position="206"/>
        <end position="215"/>
    </location>
</feature>
<evidence type="ECO:0000256" key="4">
    <source>
        <dbReference type="ARBA" id="ARBA00022500"/>
    </source>
</evidence>
<proteinExistence type="predicted"/>
<dbReference type="PROSITE" id="PS50894">
    <property type="entry name" value="HPT"/>
    <property type="match status" value="1"/>
</dbReference>
<dbReference type="SUPFAM" id="SSF47384">
    <property type="entry name" value="Homodimeric domain of signal transducing histidine kinase"/>
    <property type="match status" value="1"/>
</dbReference>
<evidence type="ECO:0000256" key="7">
    <source>
        <dbReference type="ARBA" id="ARBA00022741"/>
    </source>
</evidence>
<dbReference type="PRINTS" id="PR00344">
    <property type="entry name" value="BCTRLSENSOR"/>
</dbReference>
<dbReference type="InterPro" id="IPR003594">
    <property type="entry name" value="HATPase_dom"/>
</dbReference>
<dbReference type="FunFam" id="3.30.565.10:FF:000016">
    <property type="entry name" value="Chemotaxis protein CheA, putative"/>
    <property type="match status" value="1"/>
</dbReference>
<sequence>MSEGFNRSDIVDFFLVEASEHLQILNDGLLSLEENSDDLSVVDEIFRSAHTIKGSAAMLGFNVISKLAHKMEDLLGKIRSQDIELSESVIDLLLNSVDTLTNQVETIPSGEVEDESLLLMFNDLYAEYLSPAGPRETPSPQPSPLPAEEKEEEEVECGLSEDELDLPEDALDALAELDEIPFEDDESTEESPESLDYFSEQSEAPSLEKEIEGERHKTKVSASPTPKSSDESPSRPTPQLTTPQRSMVSASDKKIVKVEVEGLDLLMNLVGELVINRTRLDQRIMYVNKLSSELHLSRERLLKSVRDFKEKYEFGQLNSEPVSNTVYTREAPVGNETIEFLDDFFELEFDKYDDFNILSRSLVEIGTDISEVMNQLTEFFDQFEEESSQIRRITDELQEEITNIRMVPVGQLFNRFHRTVRDVAKQESKTVSLHISGEEAKLDKTVINEIADPLMHMIRNSVSHGIETPDIRETKGKPREGTVALNAFKEGDHIIIEISDDGNGIDVQKIRESIAEKGLCSMAEAEQMPDDKAIKYIFAPGLSTQRNVSAVSGRGVGMDVVKTNIAKLGGVIDIKTESGKGSKFSIKLPLTLVISAALLLRSGNQEFAISLTSVEETARIPAHHIHRIGSQEVIKLRDQVLPIRRLNNILQYHSDNGSSSLQQYIPIVIVRSAENFLALIVDELIGQETIVIKPLGDYLKKVHLFSGATISGEGKVRLILDISAIIEQELLSERASQMTSATIELYDNGFEDAISQPERKAIPELLLIDDSISIRKMIGMLLSKAGYQVDAAADGVEAAEKIAEKSYDLIITDLEMPRMHGYELIAEIRSNPALNPVPIVVMTSRAGEKHHAKALELGADDYIVKPVEEETLLQSVKNLLARQGVGMES</sequence>
<dbReference type="InterPro" id="IPR036097">
    <property type="entry name" value="HisK_dim/P_sf"/>
</dbReference>
<feature type="region of interest" description="Disordered" evidence="14">
    <location>
        <begin position="130"/>
        <end position="164"/>
    </location>
</feature>
<evidence type="ECO:0000256" key="14">
    <source>
        <dbReference type="SAM" id="MobiDB-lite"/>
    </source>
</evidence>
<dbReference type="GO" id="GO:0005737">
    <property type="term" value="C:cytoplasm"/>
    <property type="evidence" value="ECO:0007669"/>
    <property type="project" value="InterPro"/>
</dbReference>
<evidence type="ECO:0000256" key="6">
    <source>
        <dbReference type="ARBA" id="ARBA00022679"/>
    </source>
</evidence>
<name>A0A2G6KFP8_9BACT</name>
<dbReference type="SUPFAM" id="SSF55874">
    <property type="entry name" value="ATPase domain of HSP90 chaperone/DNA topoisomerase II/histidine kinase"/>
    <property type="match status" value="1"/>
</dbReference>
<dbReference type="InterPro" id="IPR002545">
    <property type="entry name" value="CheW-lke_dom"/>
</dbReference>
<dbReference type="InterPro" id="IPR004105">
    <property type="entry name" value="CheA-like_dim"/>
</dbReference>
<dbReference type="InterPro" id="IPR036061">
    <property type="entry name" value="CheW-like_dom_sf"/>
</dbReference>
<dbReference type="InterPro" id="IPR001789">
    <property type="entry name" value="Sig_transdc_resp-reg_receiver"/>
</dbReference>
<dbReference type="InterPro" id="IPR008207">
    <property type="entry name" value="Sig_transdc_His_kin_Hpt_dom"/>
</dbReference>
<evidence type="ECO:0000256" key="2">
    <source>
        <dbReference type="ARBA" id="ARBA00012438"/>
    </source>
</evidence>
<evidence type="ECO:0000256" key="1">
    <source>
        <dbReference type="ARBA" id="ARBA00000085"/>
    </source>
</evidence>
<keyword evidence="5 13" id="KW-0597">Phosphoprotein</keyword>
<dbReference type="Gene3D" id="1.20.120.160">
    <property type="entry name" value="HPT domain"/>
    <property type="match status" value="1"/>
</dbReference>
<dbReference type="InterPro" id="IPR051315">
    <property type="entry name" value="Bact_Chemotaxis_CheA"/>
</dbReference>
<evidence type="ECO:0000256" key="13">
    <source>
        <dbReference type="PROSITE-ProRule" id="PRU00169"/>
    </source>
</evidence>
<evidence type="ECO:0000256" key="9">
    <source>
        <dbReference type="ARBA" id="ARBA00022840"/>
    </source>
</evidence>
<feature type="modified residue" description="4-aspartylphosphate" evidence="13">
    <location>
        <position position="813"/>
    </location>
</feature>
<dbReference type="PANTHER" id="PTHR43395">
    <property type="entry name" value="SENSOR HISTIDINE KINASE CHEA"/>
    <property type="match status" value="1"/>
</dbReference>
<dbReference type="SUPFAM" id="SSF47226">
    <property type="entry name" value="Histidine-containing phosphotransfer domain, HPT domain"/>
    <property type="match status" value="1"/>
</dbReference>
<evidence type="ECO:0000256" key="12">
    <source>
        <dbReference type="PROSITE-ProRule" id="PRU00110"/>
    </source>
</evidence>
<organism evidence="19 20">
    <name type="scientific">candidate division KSB3 bacterium</name>
    <dbReference type="NCBI Taxonomy" id="2044937"/>
    <lineage>
        <taxon>Bacteria</taxon>
        <taxon>candidate division KSB3</taxon>
    </lineage>
</organism>
<keyword evidence="7" id="KW-0547">Nucleotide-binding</keyword>
<dbReference type="Pfam" id="PF01584">
    <property type="entry name" value="CheW"/>
    <property type="match status" value="1"/>
</dbReference>
<dbReference type="Pfam" id="PF02895">
    <property type="entry name" value="H-kinase_dim"/>
    <property type="match status" value="1"/>
</dbReference>
<dbReference type="EMBL" id="PDSK01000094">
    <property type="protein sequence ID" value="PIE33782.1"/>
    <property type="molecule type" value="Genomic_DNA"/>
</dbReference>
<feature type="domain" description="HPt" evidence="18">
    <location>
        <begin position="3"/>
        <end position="107"/>
    </location>
</feature>
<dbReference type="GO" id="GO:0005524">
    <property type="term" value="F:ATP binding"/>
    <property type="evidence" value="ECO:0007669"/>
    <property type="project" value="UniProtKB-KW"/>
</dbReference>
<evidence type="ECO:0000256" key="8">
    <source>
        <dbReference type="ARBA" id="ARBA00022777"/>
    </source>
</evidence>
<dbReference type="SUPFAM" id="SSF52172">
    <property type="entry name" value="CheY-like"/>
    <property type="match status" value="1"/>
</dbReference>
<dbReference type="CDD" id="cd00088">
    <property type="entry name" value="HPT"/>
    <property type="match status" value="1"/>
</dbReference>
<dbReference type="PROSITE" id="PS50851">
    <property type="entry name" value="CHEW"/>
    <property type="match status" value="1"/>
</dbReference>
<evidence type="ECO:0000259" key="16">
    <source>
        <dbReference type="PROSITE" id="PS50110"/>
    </source>
</evidence>
<dbReference type="Pfam" id="PF01627">
    <property type="entry name" value="Hpt"/>
    <property type="match status" value="1"/>
</dbReference>
<dbReference type="Pfam" id="PF02518">
    <property type="entry name" value="HATPase_c"/>
    <property type="match status" value="1"/>
</dbReference>
<feature type="modified residue" description="Phosphohistidine" evidence="12">
    <location>
        <position position="50"/>
    </location>
</feature>
<evidence type="ECO:0000313" key="20">
    <source>
        <dbReference type="Proteomes" id="UP000230821"/>
    </source>
</evidence>
<evidence type="ECO:0000256" key="10">
    <source>
        <dbReference type="ARBA" id="ARBA00023012"/>
    </source>
</evidence>
<dbReference type="InterPro" id="IPR004358">
    <property type="entry name" value="Sig_transdc_His_kin-like_C"/>
</dbReference>
<keyword evidence="4" id="KW-0145">Chemotaxis</keyword>
<gene>
    <name evidence="19" type="ORF">CSA56_09720</name>
</gene>
<reference evidence="19 20" key="1">
    <citation type="submission" date="2017-10" db="EMBL/GenBank/DDBJ databases">
        <title>Novel microbial diversity and functional potential in the marine mammal oral microbiome.</title>
        <authorList>
            <person name="Dudek N.K."/>
            <person name="Sun C.L."/>
            <person name="Burstein D."/>
            <person name="Kantor R.S."/>
            <person name="Aliaga Goltsman D.S."/>
            <person name="Bik E.M."/>
            <person name="Thomas B.C."/>
            <person name="Banfield J.F."/>
            <person name="Relman D.A."/>
        </authorList>
    </citation>
    <scope>NUCLEOTIDE SEQUENCE [LARGE SCALE GENOMIC DNA]</scope>
    <source>
        <strain evidence="19">DOLJORAL78_47_16</strain>
    </source>
</reference>
<dbReference type="EC" id="2.7.13.3" evidence="2"/>
<dbReference type="SMART" id="SM00387">
    <property type="entry name" value="HATPase_c"/>
    <property type="match status" value="1"/>
</dbReference>
<dbReference type="InterPro" id="IPR036641">
    <property type="entry name" value="HPT_dom_sf"/>
</dbReference>
<dbReference type="CDD" id="cd00731">
    <property type="entry name" value="CheA_reg"/>
    <property type="match status" value="1"/>
</dbReference>
<dbReference type="InterPro" id="IPR037006">
    <property type="entry name" value="CheA-like_homodim_sf"/>
</dbReference>
<feature type="domain" description="Histidine kinase" evidence="15">
    <location>
        <begin position="385"/>
        <end position="592"/>
    </location>
</feature>
<evidence type="ECO:0000256" key="11">
    <source>
        <dbReference type="ARBA" id="ARBA00035100"/>
    </source>
</evidence>
<dbReference type="GO" id="GO:0006935">
    <property type="term" value="P:chemotaxis"/>
    <property type="evidence" value="ECO:0007669"/>
    <property type="project" value="UniProtKB-KW"/>
</dbReference>
<dbReference type="SMART" id="SM00073">
    <property type="entry name" value="HPT"/>
    <property type="match status" value="1"/>
</dbReference>
<dbReference type="InterPro" id="IPR036890">
    <property type="entry name" value="HATPase_C_sf"/>
</dbReference>
<keyword evidence="6" id="KW-0808">Transferase</keyword>
<dbReference type="Gene3D" id="3.30.565.10">
    <property type="entry name" value="Histidine kinase-like ATPase, C-terminal domain"/>
    <property type="match status" value="1"/>
</dbReference>
<evidence type="ECO:0000259" key="17">
    <source>
        <dbReference type="PROSITE" id="PS50851"/>
    </source>
</evidence>
<protein>
    <recommendedName>
        <fullName evidence="3">Chemotaxis protein CheA</fullName>
        <ecNumber evidence="2">2.7.13.3</ecNumber>
    </recommendedName>
</protein>
<comment type="function">
    <text evidence="11">Involved in the transmission of sensory signals from the chemoreceptors to the flagellar motors. CheA is autophosphorylated; it can transfer its phosphate group to either CheB or CheY.</text>
</comment>
<evidence type="ECO:0000256" key="3">
    <source>
        <dbReference type="ARBA" id="ARBA00021495"/>
    </source>
</evidence>
<evidence type="ECO:0000259" key="15">
    <source>
        <dbReference type="PROSITE" id="PS50109"/>
    </source>
</evidence>
<dbReference type="Proteomes" id="UP000230821">
    <property type="component" value="Unassembled WGS sequence"/>
</dbReference>
<comment type="caution">
    <text evidence="19">The sequence shown here is derived from an EMBL/GenBank/DDBJ whole genome shotgun (WGS) entry which is preliminary data.</text>
</comment>
<dbReference type="SMART" id="SM00260">
    <property type="entry name" value="CheW"/>
    <property type="match status" value="1"/>
</dbReference>
<dbReference type="Gene3D" id="3.40.50.2300">
    <property type="match status" value="1"/>
</dbReference>
<keyword evidence="10" id="KW-0902">Two-component regulatory system</keyword>
<keyword evidence="8" id="KW-0418">Kinase</keyword>
<feature type="compositionally biased region" description="Acidic residues" evidence="14">
    <location>
        <begin position="181"/>
        <end position="193"/>
    </location>
</feature>
<dbReference type="Gene3D" id="2.30.30.40">
    <property type="entry name" value="SH3 Domains"/>
    <property type="match status" value="1"/>
</dbReference>
<dbReference type="SUPFAM" id="SSF50341">
    <property type="entry name" value="CheW-like"/>
    <property type="match status" value="1"/>
</dbReference>
<dbReference type="PROSITE" id="PS50110">
    <property type="entry name" value="RESPONSE_REGULATORY"/>
    <property type="match status" value="1"/>
</dbReference>
<comment type="catalytic activity">
    <reaction evidence="1">
        <text>ATP + protein L-histidine = ADP + protein N-phospho-L-histidine.</text>
        <dbReference type="EC" id="2.7.13.3"/>
    </reaction>
</comment>
<dbReference type="PROSITE" id="PS50109">
    <property type="entry name" value="HIS_KIN"/>
    <property type="match status" value="1"/>
</dbReference>
<dbReference type="GO" id="GO:0000155">
    <property type="term" value="F:phosphorelay sensor kinase activity"/>
    <property type="evidence" value="ECO:0007669"/>
    <property type="project" value="InterPro"/>
</dbReference>
<accession>A0A2G6KFP8</accession>